<keyword evidence="3" id="KW-1185">Reference proteome</keyword>
<dbReference type="Pfam" id="PF00882">
    <property type="entry name" value="Zn_dep_PLPC"/>
    <property type="match status" value="1"/>
</dbReference>
<accession>A0ABS4GAW4</accession>
<evidence type="ECO:0000313" key="2">
    <source>
        <dbReference type="EMBL" id="MBP1924819.1"/>
    </source>
</evidence>
<gene>
    <name evidence="2" type="ORF">J2Z76_000676</name>
</gene>
<dbReference type="EMBL" id="JAGGKS010000002">
    <property type="protein sequence ID" value="MBP1924819.1"/>
    <property type="molecule type" value="Genomic_DNA"/>
</dbReference>
<comment type="caution">
    <text evidence="2">The sequence shown here is derived from an EMBL/GenBank/DDBJ whole genome shotgun (WGS) entry which is preliminary data.</text>
</comment>
<reference evidence="2 3" key="1">
    <citation type="submission" date="2021-03" db="EMBL/GenBank/DDBJ databases">
        <title>Genomic Encyclopedia of Type Strains, Phase IV (KMG-IV): sequencing the most valuable type-strain genomes for metagenomic binning, comparative biology and taxonomic classification.</title>
        <authorList>
            <person name="Goeker M."/>
        </authorList>
    </citation>
    <scope>NUCLEOTIDE SEQUENCE [LARGE SCALE GENOMIC DNA]</scope>
    <source>
        <strain evidence="2 3">DSM 24004</strain>
    </source>
</reference>
<feature type="domain" description="Phospholipase C/D" evidence="1">
    <location>
        <begin position="7"/>
        <end position="140"/>
    </location>
</feature>
<dbReference type="Proteomes" id="UP001519342">
    <property type="component" value="Unassembled WGS sequence"/>
</dbReference>
<proteinExistence type="predicted"/>
<name>A0ABS4GAW4_9FIRM</name>
<protein>
    <recommendedName>
        <fullName evidence="1">Phospholipase C/D domain-containing protein</fullName>
    </recommendedName>
</protein>
<sequence length="262" mass="30350">MPATYAHYIFGEQIMNLLEGDIKRIVSENLNLFHIGLHGPDILFYYKPLGSNHINKLGHQLHSLSARIFFENAKKIINDCTDRDKACSYIIGYICHFMLDSECHPCVRENESDKLTHSEIETEFERMLMEINNLNPLSFKSTSHIIPTLDTSECISWFYEEISAKEVLSSLKSMKFYLNLLVTPSHVKRWIIISALKVSGNYDGMIGLIMNYKKSLEFIQINKSLYDLYLNAVTPTIALINEFYNGLKNNKPINERFYRNFG</sequence>
<evidence type="ECO:0000313" key="3">
    <source>
        <dbReference type="Proteomes" id="UP001519342"/>
    </source>
</evidence>
<organism evidence="2 3">
    <name type="scientific">Sedimentibacter acidaminivorans</name>
    <dbReference type="NCBI Taxonomy" id="913099"/>
    <lineage>
        <taxon>Bacteria</taxon>
        <taxon>Bacillati</taxon>
        <taxon>Bacillota</taxon>
        <taxon>Tissierellia</taxon>
        <taxon>Sedimentibacter</taxon>
    </lineage>
</organism>
<evidence type="ECO:0000259" key="1">
    <source>
        <dbReference type="Pfam" id="PF00882"/>
    </source>
</evidence>
<dbReference type="InterPro" id="IPR029002">
    <property type="entry name" value="PLPC/GPLD1"/>
</dbReference>
<dbReference type="RefSeq" id="WP_209510583.1">
    <property type="nucleotide sequence ID" value="NZ_JAGGKS010000002.1"/>
</dbReference>